<feature type="chain" id="PRO_5006457719" description="Phenoloxidase-activating factor 2" evidence="7">
    <location>
        <begin position="27"/>
        <end position="579"/>
    </location>
</feature>
<dbReference type="SMART" id="SM00020">
    <property type="entry name" value="Tryp_SPc"/>
    <property type="match status" value="1"/>
</dbReference>
<dbReference type="AlphaFoldDB" id="B4M8U7"/>
<evidence type="ECO:0000259" key="8">
    <source>
        <dbReference type="PROSITE" id="PS50240"/>
    </source>
</evidence>
<dbReference type="FunFam" id="2.40.10.10:FF:000038">
    <property type="entry name" value="Serine protease"/>
    <property type="match status" value="1"/>
</dbReference>
<evidence type="ECO:0000313" key="9">
    <source>
        <dbReference type="EMBL" id="EDW57623.2"/>
    </source>
</evidence>
<comment type="subcellular location">
    <subcellularLocation>
        <location evidence="1">Secreted</location>
    </subcellularLocation>
</comment>
<protein>
    <recommendedName>
        <fullName evidence="5">Phenoloxidase-activating factor 2</fullName>
    </recommendedName>
    <alternativeName>
        <fullName evidence="6">Prophenoloxidase-activating factor II</fullName>
    </alternativeName>
</protein>
<dbReference type="GO" id="GO:0006508">
    <property type="term" value="P:proteolysis"/>
    <property type="evidence" value="ECO:0007669"/>
    <property type="project" value="InterPro"/>
</dbReference>
<evidence type="ECO:0000256" key="2">
    <source>
        <dbReference type="ARBA" id="ARBA00022525"/>
    </source>
</evidence>
<keyword evidence="10" id="KW-1185">Reference proteome</keyword>
<dbReference type="STRING" id="7244.B4M8U7"/>
<dbReference type="InterPro" id="IPR001254">
    <property type="entry name" value="Trypsin_dom"/>
</dbReference>
<dbReference type="eggNOG" id="KOG3627">
    <property type="taxonomic scope" value="Eukaryota"/>
</dbReference>
<keyword evidence="2" id="KW-0964">Secreted</keyword>
<dbReference type="Gene3D" id="2.40.10.10">
    <property type="entry name" value="Trypsin-like serine proteases"/>
    <property type="match status" value="1"/>
</dbReference>
<feature type="signal peptide" evidence="7">
    <location>
        <begin position="1"/>
        <end position="26"/>
    </location>
</feature>
<dbReference type="OrthoDB" id="6261922at2759"/>
<dbReference type="SMR" id="B4M8U7"/>
<evidence type="ECO:0000256" key="6">
    <source>
        <dbReference type="ARBA" id="ARBA00076468"/>
    </source>
</evidence>
<feature type="domain" description="Peptidase S1" evidence="8">
    <location>
        <begin position="324"/>
        <end position="568"/>
    </location>
</feature>
<reference evidence="9 10" key="1">
    <citation type="journal article" date="2007" name="Nature">
        <title>Evolution of genes and genomes on the Drosophila phylogeny.</title>
        <authorList>
            <consortium name="Drosophila 12 Genomes Consortium"/>
            <person name="Clark A.G."/>
            <person name="Eisen M.B."/>
            <person name="Smith D.R."/>
            <person name="Bergman C.M."/>
            <person name="Oliver B."/>
            <person name="Markow T.A."/>
            <person name="Kaufman T.C."/>
            <person name="Kellis M."/>
            <person name="Gelbart W."/>
            <person name="Iyer V.N."/>
            <person name="Pollard D.A."/>
            <person name="Sackton T.B."/>
            <person name="Larracuente A.M."/>
            <person name="Singh N.D."/>
            <person name="Abad J.P."/>
            <person name="Abt D.N."/>
            <person name="Adryan B."/>
            <person name="Aguade M."/>
            <person name="Akashi H."/>
            <person name="Anderson W.W."/>
            <person name="Aquadro C.F."/>
            <person name="Ardell D.H."/>
            <person name="Arguello R."/>
            <person name="Artieri C.G."/>
            <person name="Barbash D.A."/>
            <person name="Barker D."/>
            <person name="Barsanti P."/>
            <person name="Batterham P."/>
            <person name="Batzoglou S."/>
            <person name="Begun D."/>
            <person name="Bhutkar A."/>
            <person name="Blanco E."/>
            <person name="Bosak S.A."/>
            <person name="Bradley R.K."/>
            <person name="Brand A.D."/>
            <person name="Brent M.R."/>
            <person name="Brooks A.N."/>
            <person name="Brown R.H."/>
            <person name="Butlin R.K."/>
            <person name="Caggese C."/>
            <person name="Calvi B.R."/>
            <person name="Bernardo de Carvalho A."/>
            <person name="Caspi A."/>
            <person name="Castrezana S."/>
            <person name="Celniker S.E."/>
            <person name="Chang J.L."/>
            <person name="Chapple C."/>
            <person name="Chatterji S."/>
            <person name="Chinwalla A."/>
            <person name="Civetta A."/>
            <person name="Clifton S.W."/>
            <person name="Comeron J.M."/>
            <person name="Costello J.C."/>
            <person name="Coyne J.A."/>
            <person name="Daub J."/>
            <person name="David R.G."/>
            <person name="Delcher A.L."/>
            <person name="Delehaunty K."/>
            <person name="Do C.B."/>
            <person name="Ebling H."/>
            <person name="Edwards K."/>
            <person name="Eickbush T."/>
            <person name="Evans J.D."/>
            <person name="Filipski A."/>
            <person name="Findeiss S."/>
            <person name="Freyhult E."/>
            <person name="Fulton L."/>
            <person name="Fulton R."/>
            <person name="Garcia A.C."/>
            <person name="Gardiner A."/>
            <person name="Garfield D.A."/>
            <person name="Garvin B.E."/>
            <person name="Gibson G."/>
            <person name="Gilbert D."/>
            <person name="Gnerre S."/>
            <person name="Godfrey J."/>
            <person name="Good R."/>
            <person name="Gotea V."/>
            <person name="Gravely B."/>
            <person name="Greenberg A.J."/>
            <person name="Griffiths-Jones S."/>
            <person name="Gross S."/>
            <person name="Guigo R."/>
            <person name="Gustafson E.A."/>
            <person name="Haerty W."/>
            <person name="Hahn M.W."/>
            <person name="Halligan D.L."/>
            <person name="Halpern A.L."/>
            <person name="Halter G.M."/>
            <person name="Han M.V."/>
            <person name="Heger A."/>
            <person name="Hillier L."/>
            <person name="Hinrichs A.S."/>
            <person name="Holmes I."/>
            <person name="Hoskins R.A."/>
            <person name="Hubisz M.J."/>
            <person name="Hultmark D."/>
            <person name="Huntley M.A."/>
            <person name="Jaffe D.B."/>
            <person name="Jagadeeshan S."/>
            <person name="Jeck W.R."/>
            <person name="Johnson J."/>
            <person name="Jones C.D."/>
            <person name="Jordan W.C."/>
            <person name="Karpen G.H."/>
            <person name="Kataoka E."/>
            <person name="Keightley P.D."/>
            <person name="Kheradpour P."/>
            <person name="Kirkness E.F."/>
            <person name="Koerich L.B."/>
            <person name="Kristiansen K."/>
            <person name="Kudrna D."/>
            <person name="Kulathinal R.J."/>
            <person name="Kumar S."/>
            <person name="Kwok R."/>
            <person name="Lander E."/>
            <person name="Langley C.H."/>
            <person name="Lapoint R."/>
            <person name="Lazzaro B.P."/>
            <person name="Lee S.J."/>
            <person name="Levesque L."/>
            <person name="Li R."/>
            <person name="Lin C.F."/>
            <person name="Lin M.F."/>
            <person name="Lindblad-Toh K."/>
            <person name="Llopart A."/>
            <person name="Long M."/>
            <person name="Low L."/>
            <person name="Lozovsky E."/>
            <person name="Lu J."/>
            <person name="Luo M."/>
            <person name="Machado C.A."/>
            <person name="Makalowski W."/>
            <person name="Marzo M."/>
            <person name="Matsuda M."/>
            <person name="Matzkin L."/>
            <person name="McAllister B."/>
            <person name="McBride C.S."/>
            <person name="McKernan B."/>
            <person name="McKernan K."/>
            <person name="Mendez-Lago M."/>
            <person name="Minx P."/>
            <person name="Mollenhauer M.U."/>
            <person name="Montooth K."/>
            <person name="Mount S.M."/>
            <person name="Mu X."/>
            <person name="Myers E."/>
            <person name="Negre B."/>
            <person name="Newfeld S."/>
            <person name="Nielsen R."/>
            <person name="Noor M.A."/>
            <person name="O'Grady P."/>
            <person name="Pachter L."/>
            <person name="Papaceit M."/>
            <person name="Parisi M.J."/>
            <person name="Parisi M."/>
            <person name="Parts L."/>
            <person name="Pedersen J.S."/>
            <person name="Pesole G."/>
            <person name="Phillippy A.M."/>
            <person name="Ponting C.P."/>
            <person name="Pop M."/>
            <person name="Porcelli D."/>
            <person name="Powell J.R."/>
            <person name="Prohaska S."/>
            <person name="Pruitt K."/>
            <person name="Puig M."/>
            <person name="Quesneville H."/>
            <person name="Ram K.R."/>
            <person name="Rand D."/>
            <person name="Rasmussen M.D."/>
            <person name="Reed L.K."/>
            <person name="Reenan R."/>
            <person name="Reily A."/>
            <person name="Remington K.A."/>
            <person name="Rieger T.T."/>
            <person name="Ritchie M.G."/>
            <person name="Robin C."/>
            <person name="Rogers Y.H."/>
            <person name="Rohde C."/>
            <person name="Rozas J."/>
            <person name="Rubenfield M.J."/>
            <person name="Ruiz A."/>
            <person name="Russo S."/>
            <person name="Salzberg S.L."/>
            <person name="Sanchez-Gracia A."/>
            <person name="Saranga D.J."/>
            <person name="Sato H."/>
            <person name="Schaeffer S.W."/>
            <person name="Schatz M.C."/>
            <person name="Schlenke T."/>
            <person name="Schwartz R."/>
            <person name="Segarra C."/>
            <person name="Singh R.S."/>
            <person name="Sirot L."/>
            <person name="Sirota M."/>
            <person name="Sisneros N.B."/>
            <person name="Smith C.D."/>
            <person name="Smith T.F."/>
            <person name="Spieth J."/>
            <person name="Stage D.E."/>
            <person name="Stark A."/>
            <person name="Stephan W."/>
            <person name="Strausberg R.L."/>
            <person name="Strempel S."/>
            <person name="Sturgill D."/>
            <person name="Sutton G."/>
            <person name="Sutton G.G."/>
            <person name="Tao W."/>
            <person name="Teichmann S."/>
            <person name="Tobari Y.N."/>
            <person name="Tomimura Y."/>
            <person name="Tsolas J.M."/>
            <person name="Valente V.L."/>
            <person name="Venter E."/>
            <person name="Venter J.C."/>
            <person name="Vicario S."/>
            <person name="Vieira F.G."/>
            <person name="Vilella A.J."/>
            <person name="Villasante A."/>
            <person name="Walenz B."/>
            <person name="Wang J."/>
            <person name="Wasserman M."/>
            <person name="Watts T."/>
            <person name="Wilson D."/>
            <person name="Wilson R.K."/>
            <person name="Wing R.A."/>
            <person name="Wolfner M.F."/>
            <person name="Wong A."/>
            <person name="Wong G.K."/>
            <person name="Wu C.I."/>
            <person name="Wu G."/>
            <person name="Yamamoto D."/>
            <person name="Yang H.P."/>
            <person name="Yang S.P."/>
            <person name="Yorke J.A."/>
            <person name="Yoshida K."/>
            <person name="Zdobnov E."/>
            <person name="Zhang P."/>
            <person name="Zhang Y."/>
            <person name="Zimin A.V."/>
            <person name="Baldwin J."/>
            <person name="Abdouelleil A."/>
            <person name="Abdulkadir J."/>
            <person name="Abebe A."/>
            <person name="Abera B."/>
            <person name="Abreu J."/>
            <person name="Acer S.C."/>
            <person name="Aftuck L."/>
            <person name="Alexander A."/>
            <person name="An P."/>
            <person name="Anderson E."/>
            <person name="Anderson S."/>
            <person name="Arachi H."/>
            <person name="Azer M."/>
            <person name="Bachantsang P."/>
            <person name="Barry A."/>
            <person name="Bayul T."/>
            <person name="Berlin A."/>
            <person name="Bessette D."/>
            <person name="Bloom T."/>
            <person name="Blye J."/>
            <person name="Boguslavskiy L."/>
            <person name="Bonnet C."/>
            <person name="Boukhgalter B."/>
            <person name="Bourzgui I."/>
            <person name="Brown A."/>
            <person name="Cahill P."/>
            <person name="Channer S."/>
            <person name="Cheshatsang Y."/>
            <person name="Chuda L."/>
            <person name="Citroen M."/>
            <person name="Collymore A."/>
            <person name="Cooke P."/>
            <person name="Costello M."/>
            <person name="D'Aco K."/>
            <person name="Daza R."/>
            <person name="De Haan G."/>
            <person name="DeGray S."/>
            <person name="DeMaso C."/>
            <person name="Dhargay N."/>
            <person name="Dooley K."/>
            <person name="Dooley E."/>
            <person name="Doricent M."/>
            <person name="Dorje P."/>
            <person name="Dorjee K."/>
            <person name="Dupes A."/>
            <person name="Elong R."/>
            <person name="Falk J."/>
            <person name="Farina A."/>
            <person name="Faro S."/>
            <person name="Ferguson D."/>
            <person name="Fisher S."/>
            <person name="Foley C.D."/>
            <person name="Franke A."/>
            <person name="Friedrich D."/>
            <person name="Gadbois L."/>
            <person name="Gearin G."/>
            <person name="Gearin C.R."/>
            <person name="Giannoukos G."/>
            <person name="Goode T."/>
            <person name="Graham J."/>
            <person name="Grandbois E."/>
            <person name="Grewal S."/>
            <person name="Gyaltsen K."/>
            <person name="Hafez N."/>
            <person name="Hagos B."/>
            <person name="Hall J."/>
            <person name="Henson C."/>
            <person name="Hollinger A."/>
            <person name="Honan T."/>
            <person name="Huard M.D."/>
            <person name="Hughes L."/>
            <person name="Hurhula B."/>
            <person name="Husby M.E."/>
            <person name="Kamat A."/>
            <person name="Kanga B."/>
            <person name="Kashin S."/>
            <person name="Khazanovich D."/>
            <person name="Kisner P."/>
            <person name="Lance K."/>
            <person name="Lara M."/>
            <person name="Lee W."/>
            <person name="Lennon N."/>
            <person name="Letendre F."/>
            <person name="LeVine R."/>
            <person name="Lipovsky A."/>
            <person name="Liu X."/>
            <person name="Liu J."/>
            <person name="Liu S."/>
            <person name="Lokyitsang T."/>
            <person name="Lokyitsang Y."/>
            <person name="Lubonja R."/>
            <person name="Lui A."/>
            <person name="MacDonald P."/>
            <person name="Magnisalis V."/>
            <person name="Maru K."/>
            <person name="Matthews C."/>
            <person name="McCusker W."/>
            <person name="McDonough S."/>
            <person name="Mehta T."/>
            <person name="Meldrim J."/>
            <person name="Meneus L."/>
            <person name="Mihai O."/>
            <person name="Mihalev A."/>
            <person name="Mihova T."/>
            <person name="Mittelman R."/>
            <person name="Mlenga V."/>
            <person name="Montmayeur A."/>
            <person name="Mulrain L."/>
            <person name="Navidi A."/>
            <person name="Naylor J."/>
            <person name="Negash T."/>
            <person name="Nguyen T."/>
            <person name="Nguyen N."/>
            <person name="Nicol R."/>
            <person name="Norbu C."/>
            <person name="Norbu N."/>
            <person name="Novod N."/>
            <person name="O'Neill B."/>
            <person name="Osman S."/>
            <person name="Markiewicz E."/>
            <person name="Oyono O.L."/>
            <person name="Patti C."/>
            <person name="Phunkhang P."/>
            <person name="Pierre F."/>
            <person name="Priest M."/>
            <person name="Raghuraman S."/>
            <person name="Rege F."/>
            <person name="Reyes R."/>
            <person name="Rise C."/>
            <person name="Rogov P."/>
            <person name="Ross K."/>
            <person name="Ryan E."/>
            <person name="Settipalli S."/>
            <person name="Shea T."/>
            <person name="Sherpa N."/>
            <person name="Shi L."/>
            <person name="Shih D."/>
            <person name="Sparrow T."/>
            <person name="Spaulding J."/>
            <person name="Stalker J."/>
            <person name="Stange-Thomann N."/>
            <person name="Stavropoulos S."/>
            <person name="Stone C."/>
            <person name="Strader C."/>
            <person name="Tesfaye S."/>
            <person name="Thomson T."/>
            <person name="Thoulutsang Y."/>
            <person name="Thoulutsang D."/>
            <person name="Topham K."/>
            <person name="Topping I."/>
            <person name="Tsamla T."/>
            <person name="Vassiliev H."/>
            <person name="Vo A."/>
            <person name="Wangchuk T."/>
            <person name="Wangdi T."/>
            <person name="Weiand M."/>
            <person name="Wilkinson J."/>
            <person name="Wilson A."/>
            <person name="Yadav S."/>
            <person name="Young G."/>
            <person name="Yu Q."/>
            <person name="Zembek L."/>
            <person name="Zhong D."/>
            <person name="Zimmer A."/>
            <person name="Zwirko Z."/>
            <person name="Jaffe D.B."/>
            <person name="Alvarez P."/>
            <person name="Brockman W."/>
            <person name="Butler J."/>
            <person name="Chin C."/>
            <person name="Gnerre S."/>
            <person name="Grabherr M."/>
            <person name="Kleber M."/>
            <person name="Mauceli E."/>
            <person name="MacCallum I."/>
        </authorList>
    </citation>
    <scope>NUCLEOTIDE SEQUENCE [LARGE SCALE GENOMIC DNA]</scope>
    <source>
        <strain evidence="10">Tucson 15010-1051.87</strain>
    </source>
</reference>
<evidence type="ECO:0000256" key="5">
    <source>
        <dbReference type="ARBA" id="ARBA00068096"/>
    </source>
</evidence>
<dbReference type="InterPro" id="IPR001314">
    <property type="entry name" value="Peptidase_S1A"/>
</dbReference>
<dbReference type="InterPro" id="IPR043504">
    <property type="entry name" value="Peptidase_S1_PA_chymotrypsin"/>
</dbReference>
<organism evidence="9 10">
    <name type="scientific">Drosophila virilis</name>
    <name type="common">Fruit fly</name>
    <dbReference type="NCBI Taxonomy" id="7244"/>
    <lineage>
        <taxon>Eukaryota</taxon>
        <taxon>Metazoa</taxon>
        <taxon>Ecdysozoa</taxon>
        <taxon>Arthropoda</taxon>
        <taxon>Hexapoda</taxon>
        <taxon>Insecta</taxon>
        <taxon>Pterygota</taxon>
        <taxon>Neoptera</taxon>
        <taxon>Endopterygota</taxon>
        <taxon>Diptera</taxon>
        <taxon>Brachycera</taxon>
        <taxon>Muscomorpha</taxon>
        <taxon>Ephydroidea</taxon>
        <taxon>Drosophilidae</taxon>
        <taxon>Drosophila</taxon>
    </lineage>
</organism>
<dbReference type="EMBL" id="CH940654">
    <property type="protein sequence ID" value="EDW57623.2"/>
    <property type="molecule type" value="Genomic_DNA"/>
</dbReference>
<dbReference type="InterPro" id="IPR009003">
    <property type="entry name" value="Peptidase_S1_PA"/>
</dbReference>
<evidence type="ECO:0000313" key="10">
    <source>
        <dbReference type="Proteomes" id="UP000008792"/>
    </source>
</evidence>
<dbReference type="CDD" id="cd00190">
    <property type="entry name" value="Tryp_SPc"/>
    <property type="match status" value="1"/>
</dbReference>
<dbReference type="MEROPS" id="S01.960"/>
<dbReference type="GO" id="GO:0004252">
    <property type="term" value="F:serine-type endopeptidase activity"/>
    <property type="evidence" value="ECO:0007669"/>
    <property type="project" value="InterPro"/>
</dbReference>
<sequence length="579" mass="64093">MNQIIKIEMGLLLIICCAATLNLISAAPQTDAGNPREKLKPDIPFIKLTTAQTAQQGKQVGGNVNTNATSADADNLDYDYLDAFVNEPSKETYSKRPEIVDHAEANPNVDNSLPGKHLDKNVNTTATSAEADSVDFDFLSEFFDEPSNETDSTRSEFVDYGTTRQTDADLTQTDKKLKDGKLPTLDLTAEKNQLKAEVENIFQPTAQQRNQLFSAIDNTFQSIINRLSKHNNTDLTAHPVADPNAKACGQQSECVELWMCRKSIINNHGAYSIQFRSARNEELCSYNEVCCHIADKILSRPQDVQPNKMADCGVRHENGVQLTIEDPRHNEANFGEFPWMVAILVNEDPLLIYIGGGSLIAPNVVLTAAHKITNRTLANLIVRAGEWDQRTTREIFNHQDRALRQYIIHPHYDGSFSNIALLLLQAPFDPSPHISPICLPKASERFDNTRCIVTGWGKSTHNTNAYQHILKEITVPVLPRAECIAKLSKISDSNLIFDPSYICAGGEKGIDACLGDGGAPLVCPIPGHPSRYYQAGIVAWGIGCGLENVPAGYTNVPYLMPWVSRELDKLNIDKKYYTP</sequence>
<evidence type="ECO:0000256" key="4">
    <source>
        <dbReference type="ARBA" id="ARBA00024195"/>
    </source>
</evidence>
<evidence type="ECO:0000256" key="7">
    <source>
        <dbReference type="SAM" id="SignalP"/>
    </source>
</evidence>
<evidence type="ECO:0000256" key="1">
    <source>
        <dbReference type="ARBA" id="ARBA00004613"/>
    </source>
</evidence>
<evidence type="ECO:0000256" key="3">
    <source>
        <dbReference type="ARBA" id="ARBA00023157"/>
    </source>
</evidence>
<dbReference type="KEGG" id="dvi:6634268"/>
<dbReference type="InParanoid" id="B4M8U7"/>
<gene>
    <name evidence="9" type="primary">Dvir\GJ18039</name>
    <name evidence="9" type="ORF">Dvir_GJ18039</name>
</gene>
<dbReference type="Pfam" id="PF00089">
    <property type="entry name" value="Trypsin"/>
    <property type="match status" value="1"/>
</dbReference>
<dbReference type="PROSITE" id="PS50240">
    <property type="entry name" value="TRYPSIN_DOM"/>
    <property type="match status" value="1"/>
</dbReference>
<proteinExistence type="inferred from homology"/>
<comment type="similarity">
    <text evidence="4">Belongs to the peptidase S1 family. CLIP subfamily.</text>
</comment>
<dbReference type="PRINTS" id="PR00722">
    <property type="entry name" value="CHYMOTRYPSIN"/>
</dbReference>
<keyword evidence="3" id="KW-1015">Disulfide bond</keyword>
<dbReference type="SUPFAM" id="SSF50494">
    <property type="entry name" value="Trypsin-like serine proteases"/>
    <property type="match status" value="1"/>
</dbReference>
<dbReference type="InterPro" id="IPR041515">
    <property type="entry name" value="PPAF-2-like_Clip"/>
</dbReference>
<dbReference type="Pfam" id="PF18322">
    <property type="entry name" value="CLIP_1"/>
    <property type="match status" value="1"/>
</dbReference>
<dbReference type="GO" id="GO:0005576">
    <property type="term" value="C:extracellular region"/>
    <property type="evidence" value="ECO:0007669"/>
    <property type="project" value="UniProtKB-SubCell"/>
</dbReference>
<dbReference type="PANTHER" id="PTHR24256">
    <property type="entry name" value="TRYPTASE-RELATED"/>
    <property type="match status" value="1"/>
</dbReference>
<dbReference type="InterPro" id="IPR051487">
    <property type="entry name" value="Ser/Thr_Proteases_Immune/Dev"/>
</dbReference>
<keyword evidence="9" id="KW-0378">Hydrolase</keyword>
<name>B4M8U7_DROVI</name>
<dbReference type="HOGENOM" id="CLU_477584_0_0_1"/>
<keyword evidence="7" id="KW-0732">Signal</keyword>
<accession>B4M8U7</accession>
<dbReference type="Proteomes" id="UP000008792">
    <property type="component" value="Unassembled WGS sequence"/>
</dbReference>